<dbReference type="InterPro" id="IPR032466">
    <property type="entry name" value="Metal_Hydrolase"/>
</dbReference>
<evidence type="ECO:0000313" key="5">
    <source>
        <dbReference type="EMBL" id="ASK70155.1"/>
    </source>
</evidence>
<evidence type="ECO:0000256" key="4">
    <source>
        <dbReference type="PIRSR" id="PIRSR005902-1"/>
    </source>
</evidence>
<feature type="binding site" evidence="4">
    <location>
        <position position="95"/>
    </location>
    <ligand>
        <name>a divalent metal cation</name>
        <dbReference type="ChEBI" id="CHEBI:60240"/>
        <label>1</label>
    </ligand>
</feature>
<dbReference type="Gene3D" id="3.20.20.140">
    <property type="entry name" value="Metal-dependent hydrolases"/>
    <property type="match status" value="1"/>
</dbReference>
<evidence type="ECO:0000256" key="1">
    <source>
        <dbReference type="ARBA" id="ARBA00009275"/>
    </source>
</evidence>
<feature type="binding site" evidence="4">
    <location>
        <position position="6"/>
    </location>
    <ligand>
        <name>a divalent metal cation</name>
        <dbReference type="ChEBI" id="CHEBI:60240"/>
        <label>1</label>
    </ligand>
</feature>
<dbReference type="PIRSF" id="PIRSF005902">
    <property type="entry name" value="DNase_TatD"/>
    <property type="match status" value="1"/>
</dbReference>
<dbReference type="KEGG" id="sbj:CF168_15545"/>
<dbReference type="AlphaFoldDB" id="A0A220UPV6"/>
<proteinExistence type="inferred from homology"/>
<reference evidence="5 6" key="1">
    <citation type="submission" date="2017-07" db="EMBL/GenBank/DDBJ databases">
        <title>Phenotypical and genomic characterization of a clinical isolate of Shewanella bicestrii sp. nov. producing an extended-spectrum beta-lactamase and a new oxacillinase variant.</title>
        <authorList>
            <person name="Jousset A.B."/>
            <person name="Bonnin R.A."/>
            <person name="Girlich D."/>
            <person name="Dabos L."/>
            <person name="Potron A."/>
            <person name="Dortet L."/>
            <person name="Glaser P."/>
            <person name="Naas T."/>
        </authorList>
    </citation>
    <scope>NUCLEOTIDE SEQUENCE [LARGE SCALE GENOMIC DNA]</scope>
    <source>
        <strain evidence="5 6">JAB-1</strain>
    </source>
</reference>
<dbReference type="Proteomes" id="UP000198367">
    <property type="component" value="Chromosome"/>
</dbReference>
<gene>
    <name evidence="5" type="ORF">CF168_15545</name>
</gene>
<dbReference type="Pfam" id="PF01026">
    <property type="entry name" value="TatD_DNase"/>
    <property type="match status" value="1"/>
</dbReference>
<dbReference type="PROSITE" id="PS01137">
    <property type="entry name" value="TATD_1"/>
    <property type="match status" value="1"/>
</dbReference>
<feature type="binding site" evidence="4">
    <location>
        <position position="8"/>
    </location>
    <ligand>
        <name>a divalent metal cation</name>
        <dbReference type="ChEBI" id="CHEBI:60240"/>
        <label>1</label>
    </ligand>
</feature>
<keyword evidence="6" id="KW-1185">Reference proteome</keyword>
<keyword evidence="3 5" id="KW-0378">Hydrolase</keyword>
<evidence type="ECO:0000256" key="3">
    <source>
        <dbReference type="ARBA" id="ARBA00022801"/>
    </source>
</evidence>
<dbReference type="SUPFAM" id="SSF51556">
    <property type="entry name" value="Metallo-dependent hydrolases"/>
    <property type="match status" value="1"/>
</dbReference>
<dbReference type="EMBL" id="CP022358">
    <property type="protein sequence ID" value="ASK70155.1"/>
    <property type="molecule type" value="Genomic_DNA"/>
</dbReference>
<keyword evidence="2 4" id="KW-0479">Metal-binding</keyword>
<dbReference type="GO" id="GO:0005829">
    <property type="term" value="C:cytosol"/>
    <property type="evidence" value="ECO:0007669"/>
    <property type="project" value="TreeGrafter"/>
</dbReference>
<evidence type="ECO:0000256" key="2">
    <source>
        <dbReference type="ARBA" id="ARBA00022723"/>
    </source>
</evidence>
<sequence length="255" mass="28545">MMLDTHAHLDFVEFDSDRDQVIQRMHHAGIDNLIIPGVSPQHWTKQLAIAEQYQCYFALGIHPWFCPGDVDKAITELTLQVAQLRECPRFVAIGECGLDKLYADNWSNQLAFFDAQLALAYEQNLPVIVHAVKAHQEVLFHLKRHKLPKAGVIHAFSGSPDIALEYTKLGFKLGIGGLVMNPNAKKLLKTVSQLPLESFLLETDSPAMTPLNVTEKRNQPANAVLFIDKIATLQKKSSVLISEHLVSNAMQLFDL</sequence>
<dbReference type="GO" id="GO:0046872">
    <property type="term" value="F:metal ion binding"/>
    <property type="evidence" value="ECO:0007669"/>
    <property type="project" value="UniProtKB-KW"/>
</dbReference>
<organism evidence="5 6">
    <name type="scientific">Shewanella bicestrii</name>
    <dbReference type="NCBI Taxonomy" id="2018305"/>
    <lineage>
        <taxon>Bacteria</taxon>
        <taxon>Pseudomonadati</taxon>
        <taxon>Pseudomonadota</taxon>
        <taxon>Gammaproteobacteria</taxon>
        <taxon>Alteromonadales</taxon>
        <taxon>Shewanellaceae</taxon>
        <taxon>Shewanella</taxon>
    </lineage>
</organism>
<feature type="binding site" evidence="4">
    <location>
        <position position="154"/>
    </location>
    <ligand>
        <name>a divalent metal cation</name>
        <dbReference type="ChEBI" id="CHEBI:60240"/>
        <label>2</label>
    </ligand>
</feature>
<feature type="binding site" evidence="4">
    <location>
        <position position="130"/>
    </location>
    <ligand>
        <name>a divalent metal cation</name>
        <dbReference type="ChEBI" id="CHEBI:60240"/>
        <label>2</label>
    </ligand>
</feature>
<dbReference type="InterPro" id="IPR001130">
    <property type="entry name" value="TatD-like"/>
</dbReference>
<dbReference type="PANTHER" id="PTHR46124">
    <property type="entry name" value="D-AMINOACYL-TRNA DEACYLASE"/>
    <property type="match status" value="1"/>
</dbReference>
<dbReference type="InterPro" id="IPR018228">
    <property type="entry name" value="DNase_TatD-rel_CS"/>
</dbReference>
<dbReference type="GO" id="GO:0016788">
    <property type="term" value="F:hydrolase activity, acting on ester bonds"/>
    <property type="evidence" value="ECO:0007669"/>
    <property type="project" value="InterPro"/>
</dbReference>
<protein>
    <submittedName>
        <fullName evidence="5">Hydrolase TatD</fullName>
    </submittedName>
</protein>
<accession>A0A220UPV6</accession>
<name>A0A220UPV6_9GAMM</name>
<evidence type="ECO:0000313" key="6">
    <source>
        <dbReference type="Proteomes" id="UP000198367"/>
    </source>
</evidence>
<dbReference type="PANTHER" id="PTHR46124:SF3">
    <property type="entry name" value="HYDROLASE"/>
    <property type="match status" value="1"/>
</dbReference>
<feature type="binding site" evidence="4">
    <location>
        <position position="204"/>
    </location>
    <ligand>
        <name>a divalent metal cation</name>
        <dbReference type="ChEBI" id="CHEBI:60240"/>
        <label>1</label>
    </ligand>
</feature>
<dbReference type="FunFam" id="3.20.20.140:FF:000005">
    <property type="entry name" value="TatD family hydrolase"/>
    <property type="match status" value="1"/>
</dbReference>
<comment type="similarity">
    <text evidence="1">Belongs to the metallo-dependent hydrolases superfamily. TatD-type hydrolase family.</text>
</comment>
<dbReference type="CDD" id="cd01310">
    <property type="entry name" value="TatD_DNAse"/>
    <property type="match status" value="1"/>
</dbReference>